<evidence type="ECO:0008006" key="3">
    <source>
        <dbReference type="Google" id="ProtNLM"/>
    </source>
</evidence>
<accession>A0A1Y3EEZ8</accession>
<dbReference type="AlphaFoldDB" id="A0A1Y3EEZ8"/>
<feature type="non-terminal residue" evidence="1">
    <location>
        <position position="1"/>
    </location>
</feature>
<protein>
    <recommendedName>
        <fullName evidence="3">EB domain-containing protein</fullName>
    </recommendedName>
</protein>
<dbReference type="EMBL" id="LVZM01020098">
    <property type="protein sequence ID" value="OUC41718.1"/>
    <property type="molecule type" value="Genomic_DNA"/>
</dbReference>
<dbReference type="Proteomes" id="UP000243006">
    <property type="component" value="Unassembled WGS sequence"/>
</dbReference>
<reference evidence="1 2" key="1">
    <citation type="submission" date="2015-04" db="EMBL/GenBank/DDBJ databases">
        <title>Draft genome of the roundworm Trichinella nativa.</title>
        <authorList>
            <person name="Mitreva M."/>
        </authorList>
    </citation>
    <scope>NUCLEOTIDE SEQUENCE [LARGE SCALE GENOMIC DNA]</scope>
    <source>
        <strain evidence="1 2">ISS45</strain>
    </source>
</reference>
<evidence type="ECO:0000313" key="2">
    <source>
        <dbReference type="Proteomes" id="UP000243006"/>
    </source>
</evidence>
<comment type="caution">
    <text evidence="1">The sequence shown here is derived from an EMBL/GenBank/DDBJ whole genome shotgun (WGS) entry which is preliminary data.</text>
</comment>
<sequence>LLLEQPSRSLFKITSVSAKLTSDKQHRQTDDNTNSAVVPKLFVGSTAGVVPPGGICSDDEDCSGYPFAFCMGNCMCKDFAINAGSTCLEPGNTAGFNEQRELWYWPSLCIRGGICMNGTVQDVLDVAGLLFFV</sequence>
<organism evidence="1 2">
    <name type="scientific">Trichinella nativa</name>
    <dbReference type="NCBI Taxonomy" id="6335"/>
    <lineage>
        <taxon>Eukaryota</taxon>
        <taxon>Metazoa</taxon>
        <taxon>Ecdysozoa</taxon>
        <taxon>Nematoda</taxon>
        <taxon>Enoplea</taxon>
        <taxon>Dorylaimia</taxon>
        <taxon>Trichinellida</taxon>
        <taxon>Trichinellidae</taxon>
        <taxon>Trichinella</taxon>
    </lineage>
</organism>
<evidence type="ECO:0000313" key="1">
    <source>
        <dbReference type="EMBL" id="OUC41718.1"/>
    </source>
</evidence>
<gene>
    <name evidence="1" type="ORF">D917_03181</name>
</gene>
<proteinExistence type="predicted"/>
<name>A0A1Y3EEZ8_9BILA</name>